<dbReference type="EMBL" id="QNRR01000016">
    <property type="protein sequence ID" value="RBP36603.1"/>
    <property type="molecule type" value="Genomic_DNA"/>
</dbReference>
<dbReference type="InterPro" id="IPR036237">
    <property type="entry name" value="Xyl_isomerase-like_sf"/>
</dbReference>
<dbReference type="Proteomes" id="UP000253426">
    <property type="component" value="Unassembled WGS sequence"/>
</dbReference>
<keyword evidence="4" id="KW-1185">Reference proteome</keyword>
<sequence>MNTSRRHFLKSASLASAASALAPVLSSSSAMAAAAGGKAAQEYCFFTKHLQGLSYAEIADIAASLDGMTGIEAPIRPKGQVEPERVEEDLPKYVEELKKRKLGLTIMTSGINEVSKEQNTEKVLRTAKALGVPHYRMNYNKYDLSKPIWPQLQEWKAKFKDLIALSSEIGIQPLYQNHSGKDYLGAPVWDVFTLMQDYPAKDWAFAFDFFHATVEGSLSWPLELNLVRDRIGAVYFKNFKWGEKRAEGCPLGEGVVGKEHVAMLKKIGFTGPISLHVEYLKGNMEQPGYKEEAIAATKRDFAVLREWWG</sequence>
<name>A0A366H5V8_9BACT</name>
<dbReference type="InterPro" id="IPR050312">
    <property type="entry name" value="IolE/XylAMocC-like"/>
</dbReference>
<dbReference type="InterPro" id="IPR006311">
    <property type="entry name" value="TAT_signal"/>
</dbReference>
<comment type="caution">
    <text evidence="3">The sequence shown here is derived from an EMBL/GenBank/DDBJ whole genome shotgun (WGS) entry which is preliminary data.</text>
</comment>
<feature type="domain" description="Xylose isomerase-like TIM barrel" evidence="2">
    <location>
        <begin position="61"/>
        <end position="292"/>
    </location>
</feature>
<dbReference type="AlphaFoldDB" id="A0A366H5V8"/>
<protein>
    <submittedName>
        <fullName evidence="3">Sugar phosphate isomerase/epimerase</fullName>
    </submittedName>
</protein>
<feature type="signal peptide" evidence="1">
    <location>
        <begin position="1"/>
        <end position="32"/>
    </location>
</feature>
<evidence type="ECO:0000313" key="4">
    <source>
        <dbReference type="Proteomes" id="UP000253426"/>
    </source>
</evidence>
<dbReference type="GO" id="GO:0016853">
    <property type="term" value="F:isomerase activity"/>
    <property type="evidence" value="ECO:0007669"/>
    <property type="project" value="UniProtKB-KW"/>
</dbReference>
<gene>
    <name evidence="3" type="ORF">DES53_11642</name>
</gene>
<keyword evidence="3" id="KW-0413">Isomerase</keyword>
<proteinExistence type="predicted"/>
<dbReference type="PROSITE" id="PS51318">
    <property type="entry name" value="TAT"/>
    <property type="match status" value="1"/>
</dbReference>
<feature type="chain" id="PRO_5016859924" evidence="1">
    <location>
        <begin position="33"/>
        <end position="309"/>
    </location>
</feature>
<keyword evidence="1" id="KW-0732">Signal</keyword>
<dbReference type="InterPro" id="IPR013022">
    <property type="entry name" value="Xyl_isomerase-like_TIM-brl"/>
</dbReference>
<dbReference type="Pfam" id="PF01261">
    <property type="entry name" value="AP_endonuc_2"/>
    <property type="match status" value="1"/>
</dbReference>
<accession>A0A366H5V8</accession>
<reference evidence="3 4" key="1">
    <citation type="submission" date="2018-06" db="EMBL/GenBank/DDBJ databases">
        <title>Genomic Encyclopedia of Type Strains, Phase IV (KMG-IV): sequencing the most valuable type-strain genomes for metagenomic binning, comparative biology and taxonomic classification.</title>
        <authorList>
            <person name="Goeker M."/>
        </authorList>
    </citation>
    <scope>NUCLEOTIDE SEQUENCE [LARGE SCALE GENOMIC DNA]</scope>
    <source>
        <strain evidence="3 4">DSM 25532</strain>
    </source>
</reference>
<evidence type="ECO:0000259" key="2">
    <source>
        <dbReference type="Pfam" id="PF01261"/>
    </source>
</evidence>
<dbReference type="Gene3D" id="3.20.20.150">
    <property type="entry name" value="Divalent-metal-dependent TIM barrel enzymes"/>
    <property type="match status" value="1"/>
</dbReference>
<organism evidence="3 4">
    <name type="scientific">Roseimicrobium gellanilyticum</name>
    <dbReference type="NCBI Taxonomy" id="748857"/>
    <lineage>
        <taxon>Bacteria</taxon>
        <taxon>Pseudomonadati</taxon>
        <taxon>Verrucomicrobiota</taxon>
        <taxon>Verrucomicrobiia</taxon>
        <taxon>Verrucomicrobiales</taxon>
        <taxon>Verrucomicrobiaceae</taxon>
        <taxon>Roseimicrobium</taxon>
    </lineage>
</organism>
<dbReference type="SUPFAM" id="SSF51658">
    <property type="entry name" value="Xylose isomerase-like"/>
    <property type="match status" value="1"/>
</dbReference>
<evidence type="ECO:0000313" key="3">
    <source>
        <dbReference type="EMBL" id="RBP36603.1"/>
    </source>
</evidence>
<dbReference type="PANTHER" id="PTHR12110">
    <property type="entry name" value="HYDROXYPYRUVATE ISOMERASE"/>
    <property type="match status" value="1"/>
</dbReference>
<dbReference type="RefSeq" id="WP_170157505.1">
    <property type="nucleotide sequence ID" value="NZ_QNRR01000016.1"/>
</dbReference>
<evidence type="ECO:0000256" key="1">
    <source>
        <dbReference type="SAM" id="SignalP"/>
    </source>
</evidence>